<dbReference type="SMART" id="SM00354">
    <property type="entry name" value="HTH_LACI"/>
    <property type="match status" value="1"/>
</dbReference>
<dbReference type="STRING" id="501024.RTCCBAU85039_2919"/>
<protein>
    <submittedName>
        <fullName evidence="6">Degradation activator</fullName>
    </submittedName>
    <submittedName>
        <fullName evidence="7">Transcriptional regulator, LacI family</fullName>
    </submittedName>
</protein>
<dbReference type="RefSeq" id="WP_072376214.1">
    <property type="nucleotide sequence ID" value="NZ_FNXB01000013.1"/>
</dbReference>
<dbReference type="InterPro" id="IPR000843">
    <property type="entry name" value="HTH_LacI"/>
</dbReference>
<dbReference type="Gene3D" id="1.10.260.40">
    <property type="entry name" value="lambda repressor-like DNA-binding domains"/>
    <property type="match status" value="1"/>
</dbReference>
<dbReference type="Gene3D" id="3.40.50.2300">
    <property type="match status" value="2"/>
</dbReference>
<dbReference type="PANTHER" id="PTHR30146:SF95">
    <property type="entry name" value="RIBOSE OPERON REPRESSOR"/>
    <property type="match status" value="1"/>
</dbReference>
<keyword evidence="3" id="KW-0238">DNA-binding</keyword>
<dbReference type="Pfam" id="PF00532">
    <property type="entry name" value="Peripla_BP_1"/>
    <property type="match status" value="1"/>
</dbReference>
<dbReference type="CDD" id="cd01392">
    <property type="entry name" value="HTH_LacI"/>
    <property type="match status" value="1"/>
</dbReference>
<evidence type="ECO:0000259" key="5">
    <source>
        <dbReference type="PROSITE" id="PS50932"/>
    </source>
</evidence>
<keyword evidence="4" id="KW-0804">Transcription</keyword>
<reference evidence="7 9" key="3">
    <citation type="submission" date="2016-10" db="EMBL/GenBank/DDBJ databases">
        <authorList>
            <person name="Varghese N."/>
            <person name="Submissions S."/>
        </authorList>
    </citation>
    <scope>NUCLEOTIDE SEQUENCE [LARGE SCALE GENOMIC DNA]</scope>
    <source>
        <strain evidence="7 9">CGMCC 1.7071</strain>
    </source>
</reference>
<name>A0A1H8LRX5_9HYPH</name>
<dbReference type="PROSITE" id="PS50932">
    <property type="entry name" value="HTH_LACI_2"/>
    <property type="match status" value="1"/>
</dbReference>
<dbReference type="Proteomes" id="UP000198939">
    <property type="component" value="Unassembled WGS sequence"/>
</dbReference>
<dbReference type="GO" id="GO:0003700">
    <property type="term" value="F:DNA-binding transcription factor activity"/>
    <property type="evidence" value="ECO:0007669"/>
    <property type="project" value="TreeGrafter"/>
</dbReference>
<dbReference type="Proteomes" id="UP000183063">
    <property type="component" value="Unassembled WGS sequence"/>
</dbReference>
<dbReference type="Pfam" id="PF00356">
    <property type="entry name" value="LacI"/>
    <property type="match status" value="1"/>
</dbReference>
<evidence type="ECO:0000313" key="6">
    <source>
        <dbReference type="EMBL" id="SEH89464.1"/>
    </source>
</evidence>
<dbReference type="CDD" id="cd06278">
    <property type="entry name" value="PBP1_LacI-like"/>
    <property type="match status" value="1"/>
</dbReference>
<dbReference type="InterPro" id="IPR010982">
    <property type="entry name" value="Lambda_DNA-bd_dom_sf"/>
</dbReference>
<evidence type="ECO:0000313" key="8">
    <source>
        <dbReference type="Proteomes" id="UP000183063"/>
    </source>
</evidence>
<dbReference type="InterPro" id="IPR028082">
    <property type="entry name" value="Peripla_BP_I"/>
</dbReference>
<dbReference type="GO" id="GO:0000976">
    <property type="term" value="F:transcription cis-regulatory region binding"/>
    <property type="evidence" value="ECO:0007669"/>
    <property type="project" value="TreeGrafter"/>
</dbReference>
<dbReference type="EMBL" id="FNXB01000013">
    <property type="protein sequence ID" value="SEH89464.1"/>
    <property type="molecule type" value="Genomic_DNA"/>
</dbReference>
<feature type="domain" description="HTH lacI-type" evidence="5">
    <location>
        <begin position="11"/>
        <end position="65"/>
    </location>
</feature>
<accession>A0A1H8LRX5</accession>
<evidence type="ECO:0000313" key="7">
    <source>
        <dbReference type="EMBL" id="SEO07854.1"/>
    </source>
</evidence>
<evidence type="ECO:0000256" key="2">
    <source>
        <dbReference type="ARBA" id="ARBA00023015"/>
    </source>
</evidence>
<dbReference type="InterPro" id="IPR001761">
    <property type="entry name" value="Peripla_BP/Lac1_sug-bd_dom"/>
</dbReference>
<dbReference type="AlphaFoldDB" id="A0A1H8LRX5"/>
<gene>
    <name evidence="6" type="primary">degA_5</name>
    <name evidence="6" type="ORF">RTCCBAU85039_2919</name>
    <name evidence="7" type="ORF">SAMN05216228_1011120</name>
</gene>
<keyword evidence="1" id="KW-0678">Repressor</keyword>
<reference evidence="6" key="1">
    <citation type="submission" date="2016-10" db="EMBL/GenBank/DDBJ databases">
        <authorList>
            <person name="de Groot N.N."/>
        </authorList>
    </citation>
    <scope>NUCLEOTIDE SEQUENCE [LARGE SCALE GENOMIC DNA]</scope>
    <source>
        <strain evidence="6">CCBAU85039</strain>
    </source>
</reference>
<keyword evidence="2" id="KW-0805">Transcription regulation</keyword>
<proteinExistence type="predicted"/>
<dbReference type="PANTHER" id="PTHR30146">
    <property type="entry name" value="LACI-RELATED TRANSCRIPTIONAL REPRESSOR"/>
    <property type="match status" value="1"/>
</dbReference>
<evidence type="ECO:0000256" key="1">
    <source>
        <dbReference type="ARBA" id="ARBA00022491"/>
    </source>
</evidence>
<dbReference type="SUPFAM" id="SSF53822">
    <property type="entry name" value="Periplasmic binding protein-like I"/>
    <property type="match status" value="1"/>
</dbReference>
<dbReference type="EMBL" id="FOCV01000011">
    <property type="protein sequence ID" value="SEO07854.1"/>
    <property type="molecule type" value="Genomic_DNA"/>
</dbReference>
<sequence length="334" mass="36438">MSNKDKPQRRATSFDVARVAGVSRAAVSRAFTPDASVSPKTREKIYQAAKELGYRVNYVARSLTNQRSDLVGLVVAGLDNPFRSLQIEHLARALLLRNFRPILLPTSKEADTSAVIGQLLHYPVSGVIVTSDAPPTEICEQCAAEGVPIVLINKGDDIPFVDRIISDDRTAGHLAADHLIDIGCKRLAVMAASSVSYTARRRSDAFLSRSRQRGVEAQLITVRVNDYRCGFESAPELGALSADGVFCVNDYMACGVIDRLAPNRGSPDVPPMRIVGHDDIPQAQWDAYGLTTILQPCGLQAEQTVEMLVSRMANSDMTARVEFTPVELIKRKTS</sequence>
<keyword evidence="9" id="KW-1185">Reference proteome</keyword>
<reference evidence="8" key="2">
    <citation type="submission" date="2016-10" db="EMBL/GenBank/DDBJ databases">
        <authorList>
            <person name="Wibberg D."/>
        </authorList>
    </citation>
    <scope>NUCLEOTIDE SEQUENCE [LARGE SCALE GENOMIC DNA]</scope>
</reference>
<evidence type="ECO:0000256" key="4">
    <source>
        <dbReference type="ARBA" id="ARBA00023163"/>
    </source>
</evidence>
<evidence type="ECO:0000256" key="3">
    <source>
        <dbReference type="ARBA" id="ARBA00023125"/>
    </source>
</evidence>
<dbReference type="SUPFAM" id="SSF47413">
    <property type="entry name" value="lambda repressor-like DNA-binding domains"/>
    <property type="match status" value="1"/>
</dbReference>
<evidence type="ECO:0000313" key="9">
    <source>
        <dbReference type="Proteomes" id="UP000198939"/>
    </source>
</evidence>
<organism evidence="6 8">
    <name type="scientific">Rhizobium tibeticum</name>
    <dbReference type="NCBI Taxonomy" id="501024"/>
    <lineage>
        <taxon>Bacteria</taxon>
        <taxon>Pseudomonadati</taxon>
        <taxon>Pseudomonadota</taxon>
        <taxon>Alphaproteobacteria</taxon>
        <taxon>Hyphomicrobiales</taxon>
        <taxon>Rhizobiaceae</taxon>
        <taxon>Rhizobium/Agrobacterium group</taxon>
        <taxon>Rhizobium</taxon>
    </lineage>
</organism>
<dbReference type="OrthoDB" id="8433438at2"/>